<proteinExistence type="predicted"/>
<sequence length="213" mass="23257">MLFVFVNRQGSDDALSQETNLFSTSSARQEHLVSPVVVDANAIVQKVERLQLDMSEVLQGIRNQQHRVQHLPNAERGVDPFPDVPPTYLPLDITGKTVCNASMKLIVELVLVEAAGFDAARVARVKATLTRSIVPAAVADMMPASRTAGINPRGLLWRTSRHNHIPLFACANDWAAAYVLRNAWNNRCAKSYRASAAREELSAGSSPDDGGNQ</sequence>
<accession>A0A1X2H391</accession>
<reference evidence="1 2" key="1">
    <citation type="submission" date="2016-07" db="EMBL/GenBank/DDBJ databases">
        <title>Pervasive Adenine N6-methylation of Active Genes in Fungi.</title>
        <authorList>
            <consortium name="DOE Joint Genome Institute"/>
            <person name="Mondo S.J."/>
            <person name="Dannebaum R.O."/>
            <person name="Kuo R.C."/>
            <person name="Labutti K."/>
            <person name="Haridas S."/>
            <person name="Kuo A."/>
            <person name="Salamov A."/>
            <person name="Ahrendt S.R."/>
            <person name="Lipzen A."/>
            <person name="Sullivan W."/>
            <person name="Andreopoulos W.B."/>
            <person name="Clum A."/>
            <person name="Lindquist E."/>
            <person name="Daum C."/>
            <person name="Ramamoorthy G.K."/>
            <person name="Gryganskyi A."/>
            <person name="Culley D."/>
            <person name="Magnuson J.K."/>
            <person name="James T.Y."/>
            <person name="O'Malley M.A."/>
            <person name="Stajich J.E."/>
            <person name="Spatafora J.W."/>
            <person name="Visel A."/>
            <person name="Grigoriev I.V."/>
        </authorList>
    </citation>
    <scope>NUCLEOTIDE SEQUENCE [LARGE SCALE GENOMIC DNA]</scope>
    <source>
        <strain evidence="1 2">NRRL 2496</strain>
    </source>
</reference>
<dbReference type="EMBL" id="MCGN01000010">
    <property type="protein sequence ID" value="ORY92272.1"/>
    <property type="molecule type" value="Genomic_DNA"/>
</dbReference>
<evidence type="ECO:0000313" key="2">
    <source>
        <dbReference type="Proteomes" id="UP000242180"/>
    </source>
</evidence>
<dbReference type="AlphaFoldDB" id="A0A1X2H391"/>
<keyword evidence="2" id="KW-1185">Reference proteome</keyword>
<organism evidence="1 2">
    <name type="scientific">Syncephalastrum racemosum</name>
    <name type="common">Filamentous fungus</name>
    <dbReference type="NCBI Taxonomy" id="13706"/>
    <lineage>
        <taxon>Eukaryota</taxon>
        <taxon>Fungi</taxon>
        <taxon>Fungi incertae sedis</taxon>
        <taxon>Mucoromycota</taxon>
        <taxon>Mucoromycotina</taxon>
        <taxon>Mucoromycetes</taxon>
        <taxon>Mucorales</taxon>
        <taxon>Syncephalastraceae</taxon>
        <taxon>Syncephalastrum</taxon>
    </lineage>
</organism>
<comment type="caution">
    <text evidence="1">The sequence shown here is derived from an EMBL/GenBank/DDBJ whole genome shotgun (WGS) entry which is preliminary data.</text>
</comment>
<name>A0A1X2H391_SYNRA</name>
<protein>
    <submittedName>
        <fullName evidence="1">Uncharacterized protein</fullName>
    </submittedName>
</protein>
<gene>
    <name evidence="1" type="ORF">BCR43DRAFT_518255</name>
</gene>
<dbReference type="InParanoid" id="A0A1X2H391"/>
<evidence type="ECO:0000313" key="1">
    <source>
        <dbReference type="EMBL" id="ORY92272.1"/>
    </source>
</evidence>
<dbReference type="Proteomes" id="UP000242180">
    <property type="component" value="Unassembled WGS sequence"/>
</dbReference>